<gene>
    <name evidence="2" type="ORF">ON753_22735</name>
</gene>
<dbReference type="Proteomes" id="UP001300261">
    <property type="component" value="Unassembled WGS sequence"/>
</dbReference>
<proteinExistence type="predicted"/>
<comment type="caution">
    <text evidence="2">The sequence shown here is derived from an EMBL/GenBank/DDBJ whole genome shotgun (WGS) entry which is preliminary data.</text>
</comment>
<evidence type="ECO:0000313" key="3">
    <source>
        <dbReference type="Proteomes" id="UP001300261"/>
    </source>
</evidence>
<keyword evidence="1" id="KW-0732">Signal</keyword>
<sequence length="267" mass="28960">MRKRWIARLATAVVVAAASLALPAKAGAQDGLTLGVDNFKSLMTPRGFGMPRTQAEGERPQLGAEGLGDYSALLGRFSLVDPDEDLGGLFTVLHVTRIMCNSLYQGEYSLAEVAPKGFVIARGDIHYFGFSIDPWKKNWYAVTITGDSEMDAAAGHPAWAFQYDSDGNLVSCAVDIGPKTSEKEDIPSDDLGAEAVQFIHIALPQMFTAIITEPPVSVPLLIGPSGAISLATPCGEKWCRISTLYDFRPGEWHLSLTVRFDEPPEWN</sequence>
<organism evidence="2 3">
    <name type="scientific">Roseibium salinum</name>
    <dbReference type="NCBI Taxonomy" id="1604349"/>
    <lineage>
        <taxon>Bacteria</taxon>
        <taxon>Pseudomonadati</taxon>
        <taxon>Pseudomonadota</taxon>
        <taxon>Alphaproteobacteria</taxon>
        <taxon>Hyphomicrobiales</taxon>
        <taxon>Stappiaceae</taxon>
        <taxon>Roseibium</taxon>
    </lineage>
</organism>
<accession>A0ABT3R7P3</accession>
<protein>
    <recommendedName>
        <fullName evidence="4">Secreted protein</fullName>
    </recommendedName>
</protein>
<dbReference type="RefSeq" id="WP_265965758.1">
    <property type="nucleotide sequence ID" value="NZ_JAPEVI010000003.1"/>
</dbReference>
<evidence type="ECO:0008006" key="4">
    <source>
        <dbReference type="Google" id="ProtNLM"/>
    </source>
</evidence>
<feature type="signal peptide" evidence="1">
    <location>
        <begin position="1"/>
        <end position="26"/>
    </location>
</feature>
<evidence type="ECO:0000313" key="2">
    <source>
        <dbReference type="EMBL" id="MCX2725149.1"/>
    </source>
</evidence>
<name>A0ABT3R7P3_9HYPH</name>
<reference evidence="2 3" key="1">
    <citation type="journal article" date="2016" name="Int. J. Syst. Evol. Microbiol.">
        <title>Labrenzia salina sp. nov., isolated from the rhizosphere of the halophyte Arthrocnemum macrostachyum.</title>
        <authorList>
            <person name="Camacho M."/>
            <person name="Redondo-Gomez S."/>
            <person name="Rodriguez-Llorente I."/>
            <person name="Rohde M."/>
            <person name="Sproer C."/>
            <person name="Schumann P."/>
            <person name="Klenk H.P."/>
            <person name="Montero-Calasanz M.D.C."/>
        </authorList>
    </citation>
    <scope>NUCLEOTIDE SEQUENCE [LARGE SCALE GENOMIC DNA]</scope>
    <source>
        <strain evidence="2 3">DSM 29163</strain>
    </source>
</reference>
<keyword evidence="3" id="KW-1185">Reference proteome</keyword>
<feature type="chain" id="PRO_5046075198" description="Secreted protein" evidence="1">
    <location>
        <begin position="27"/>
        <end position="267"/>
    </location>
</feature>
<dbReference type="EMBL" id="JAPEVI010000003">
    <property type="protein sequence ID" value="MCX2725149.1"/>
    <property type="molecule type" value="Genomic_DNA"/>
</dbReference>
<evidence type="ECO:0000256" key="1">
    <source>
        <dbReference type="SAM" id="SignalP"/>
    </source>
</evidence>